<keyword evidence="2" id="KW-0813">Transport</keyword>
<dbReference type="EMBL" id="JBHUMQ010000018">
    <property type="protein sequence ID" value="MFD2693599.1"/>
    <property type="molecule type" value="Genomic_DNA"/>
</dbReference>
<dbReference type="InterPro" id="IPR058533">
    <property type="entry name" value="Cation_efflux_TM"/>
</dbReference>
<keyword evidence="5 6" id="KW-0472">Membrane</keyword>
<organism evidence="8 9">
    <name type="scientific">Sporolactobacillus shoreicorticis</name>
    <dbReference type="NCBI Taxonomy" id="1923877"/>
    <lineage>
        <taxon>Bacteria</taxon>
        <taxon>Bacillati</taxon>
        <taxon>Bacillota</taxon>
        <taxon>Bacilli</taxon>
        <taxon>Bacillales</taxon>
        <taxon>Sporolactobacillaceae</taxon>
        <taxon>Sporolactobacillus</taxon>
    </lineage>
</organism>
<evidence type="ECO:0000256" key="1">
    <source>
        <dbReference type="ARBA" id="ARBA00004141"/>
    </source>
</evidence>
<dbReference type="PANTHER" id="PTHR43840">
    <property type="entry name" value="MITOCHONDRIAL METAL TRANSPORTER 1-RELATED"/>
    <property type="match status" value="1"/>
</dbReference>
<dbReference type="Gene3D" id="1.20.1510.10">
    <property type="entry name" value="Cation efflux protein transmembrane domain"/>
    <property type="match status" value="1"/>
</dbReference>
<dbReference type="Proteomes" id="UP001597399">
    <property type="component" value="Unassembled WGS sequence"/>
</dbReference>
<feature type="transmembrane region" description="Helical" evidence="6">
    <location>
        <begin position="67"/>
        <end position="89"/>
    </location>
</feature>
<dbReference type="SUPFAM" id="SSF161111">
    <property type="entry name" value="Cation efflux protein transmembrane domain-like"/>
    <property type="match status" value="1"/>
</dbReference>
<feature type="transmembrane region" description="Helical" evidence="6">
    <location>
        <begin position="110"/>
        <end position="128"/>
    </location>
</feature>
<name>A0ABW5S3G0_9BACL</name>
<feature type="transmembrane region" description="Helical" evidence="6">
    <location>
        <begin position="148"/>
        <end position="169"/>
    </location>
</feature>
<keyword evidence="9" id="KW-1185">Reference proteome</keyword>
<dbReference type="InterPro" id="IPR027469">
    <property type="entry name" value="Cation_efflux_TMD_sf"/>
</dbReference>
<proteinExistence type="predicted"/>
<feature type="domain" description="Cation efflux protein transmembrane" evidence="7">
    <location>
        <begin position="42"/>
        <end position="231"/>
    </location>
</feature>
<evidence type="ECO:0000256" key="2">
    <source>
        <dbReference type="ARBA" id="ARBA00022448"/>
    </source>
</evidence>
<gene>
    <name evidence="8" type="ORF">ACFSUE_08155</name>
</gene>
<keyword evidence="4 6" id="KW-1133">Transmembrane helix</keyword>
<comment type="subcellular location">
    <subcellularLocation>
        <location evidence="1">Membrane</location>
        <topology evidence="1">Multi-pass membrane protein</topology>
    </subcellularLocation>
</comment>
<dbReference type="InterPro" id="IPR050291">
    <property type="entry name" value="CDF_Transporter"/>
</dbReference>
<keyword evidence="3 6" id="KW-0812">Transmembrane</keyword>
<evidence type="ECO:0000259" key="7">
    <source>
        <dbReference type="Pfam" id="PF01545"/>
    </source>
</evidence>
<dbReference type="PANTHER" id="PTHR43840:SF15">
    <property type="entry name" value="MITOCHONDRIAL METAL TRANSPORTER 1-RELATED"/>
    <property type="match status" value="1"/>
</dbReference>
<evidence type="ECO:0000313" key="9">
    <source>
        <dbReference type="Proteomes" id="UP001597399"/>
    </source>
</evidence>
<reference evidence="9" key="1">
    <citation type="journal article" date="2019" name="Int. J. Syst. Evol. Microbiol.">
        <title>The Global Catalogue of Microorganisms (GCM) 10K type strain sequencing project: providing services to taxonomists for standard genome sequencing and annotation.</title>
        <authorList>
            <consortium name="The Broad Institute Genomics Platform"/>
            <consortium name="The Broad Institute Genome Sequencing Center for Infectious Disease"/>
            <person name="Wu L."/>
            <person name="Ma J."/>
        </authorList>
    </citation>
    <scope>NUCLEOTIDE SEQUENCE [LARGE SCALE GENOMIC DNA]</scope>
    <source>
        <strain evidence="9">TISTR 2466</strain>
    </source>
</reference>
<dbReference type="RefSeq" id="WP_253062454.1">
    <property type="nucleotide sequence ID" value="NZ_JAMXWM010000013.1"/>
</dbReference>
<comment type="caution">
    <text evidence="8">The sequence shown here is derived from an EMBL/GenBank/DDBJ whole genome shotgun (WGS) entry which is preliminary data.</text>
</comment>
<evidence type="ECO:0000256" key="3">
    <source>
        <dbReference type="ARBA" id="ARBA00022692"/>
    </source>
</evidence>
<evidence type="ECO:0000313" key="8">
    <source>
        <dbReference type="EMBL" id="MFD2693599.1"/>
    </source>
</evidence>
<evidence type="ECO:0000256" key="6">
    <source>
        <dbReference type="SAM" id="Phobius"/>
    </source>
</evidence>
<evidence type="ECO:0000256" key="5">
    <source>
        <dbReference type="ARBA" id="ARBA00023136"/>
    </source>
</evidence>
<accession>A0ABW5S3G0</accession>
<sequence>MKESGKKADYLMNHVHGDGDYLDLCGEVDGGKLQNKDAAKSVFISVAVLLITAIFQTYVAVIAKSPALFALTIHGYCDFALCIPLWIASALNCKKLTSASSFSYHRIKKVVKLLILLAILMGIFVAGYESLLELVNGTQPMYLEMTAIAVLLGFVSNQSVAFYMIQMGIKWGKSDAITYGRHVRLNRWTSLTVFVGVIGSWLGFSAFVSIAGLAAALVIFYVIKDSLKQTFMHLFNRP</sequence>
<evidence type="ECO:0000256" key="4">
    <source>
        <dbReference type="ARBA" id="ARBA00022989"/>
    </source>
</evidence>
<feature type="transmembrane region" description="Helical" evidence="6">
    <location>
        <begin position="190"/>
        <end position="223"/>
    </location>
</feature>
<feature type="transmembrane region" description="Helical" evidence="6">
    <location>
        <begin position="42"/>
        <end position="61"/>
    </location>
</feature>
<dbReference type="Pfam" id="PF01545">
    <property type="entry name" value="Cation_efflux"/>
    <property type="match status" value="1"/>
</dbReference>
<protein>
    <submittedName>
        <fullName evidence="8">Cation transporter</fullName>
    </submittedName>
</protein>